<feature type="domain" description="Ketoreductase" evidence="3">
    <location>
        <begin position="8"/>
        <end position="194"/>
    </location>
</feature>
<dbReference type="InterPro" id="IPR020904">
    <property type="entry name" value="Sc_DH/Rdtase_CS"/>
</dbReference>
<dbReference type="SUPFAM" id="SSF51735">
    <property type="entry name" value="NAD(P)-binding Rossmann-fold domains"/>
    <property type="match status" value="1"/>
</dbReference>
<dbReference type="NCBIfam" id="NF005559">
    <property type="entry name" value="PRK07231.1"/>
    <property type="match status" value="1"/>
</dbReference>
<dbReference type="PRINTS" id="PR00080">
    <property type="entry name" value="SDRFAMILY"/>
</dbReference>
<dbReference type="SMART" id="SM00822">
    <property type="entry name" value="PKS_KR"/>
    <property type="match status" value="1"/>
</dbReference>
<dbReference type="Pfam" id="PF13561">
    <property type="entry name" value="adh_short_C2"/>
    <property type="match status" value="1"/>
</dbReference>
<dbReference type="PANTHER" id="PTHR43639">
    <property type="entry name" value="OXIDOREDUCTASE, SHORT-CHAIN DEHYDROGENASE/REDUCTASE FAMILY (AFU_ORTHOLOGUE AFUA_5G02870)"/>
    <property type="match status" value="1"/>
</dbReference>
<evidence type="ECO:0000313" key="5">
    <source>
        <dbReference type="Proteomes" id="UP000649604"/>
    </source>
</evidence>
<protein>
    <submittedName>
        <fullName evidence="4">Glucose 1-dehydrogenase</fullName>
        <ecNumber evidence="4">1.1.1.47</ecNumber>
    </submittedName>
</protein>
<dbReference type="GO" id="GO:0047936">
    <property type="term" value="F:glucose 1-dehydrogenase [NAD(P)+] activity"/>
    <property type="evidence" value="ECO:0007669"/>
    <property type="project" value="UniProtKB-EC"/>
</dbReference>
<dbReference type="EC" id="1.1.1.47" evidence="4"/>
<evidence type="ECO:0000256" key="2">
    <source>
        <dbReference type="ARBA" id="ARBA00023002"/>
    </source>
</evidence>
<dbReference type="CDD" id="cd05233">
    <property type="entry name" value="SDR_c"/>
    <property type="match status" value="1"/>
</dbReference>
<sequence length="253" mass="26491">MNIRVDGKVALVTGGGTGIGKAIALELAQSGASVVVHYHASEQAAMDVMEQITASGGKAIAVQADVTNKEQVQCLVQTSIEHFGRIDILVNNAGDMIQRCAIVDMPEDLWDAIMALNVKGVFLVTQAVLPMMVRQGSGNIVNISSIAARSGGGGHSVAYATAKGAVSTFTRGLAKEVVKQGIRVNAVAPGATLTRFQERHSTPEKIAQFTKETPVGRCGLAEDMVGAVLYLVSDYASFVVGETIDVNGGRFMS</sequence>
<dbReference type="FunFam" id="3.40.50.720:FF:000084">
    <property type="entry name" value="Short-chain dehydrogenase reductase"/>
    <property type="match status" value="1"/>
</dbReference>
<dbReference type="AlphaFoldDB" id="A0A9D5JTW8"/>
<dbReference type="InterPro" id="IPR002347">
    <property type="entry name" value="SDR_fam"/>
</dbReference>
<dbReference type="Gene3D" id="3.40.50.720">
    <property type="entry name" value="NAD(P)-binding Rossmann-like Domain"/>
    <property type="match status" value="1"/>
</dbReference>
<proteinExistence type="inferred from homology"/>
<name>A0A9D5JTW8_9BACT</name>
<evidence type="ECO:0000259" key="3">
    <source>
        <dbReference type="SMART" id="SM00822"/>
    </source>
</evidence>
<evidence type="ECO:0000313" key="4">
    <source>
        <dbReference type="EMBL" id="MBD3324159.1"/>
    </source>
</evidence>
<dbReference type="Proteomes" id="UP000649604">
    <property type="component" value="Unassembled WGS sequence"/>
</dbReference>
<reference evidence="4" key="1">
    <citation type="submission" date="2019-11" db="EMBL/GenBank/DDBJ databases">
        <title>Microbial mats filling the niche in hypersaline microbial mats.</title>
        <authorList>
            <person name="Wong H.L."/>
            <person name="Macleod F.I."/>
            <person name="White R.A. III"/>
            <person name="Burns B.P."/>
        </authorList>
    </citation>
    <scope>NUCLEOTIDE SEQUENCE</scope>
    <source>
        <strain evidence="4">Rbin_158</strain>
    </source>
</reference>
<dbReference type="InterPro" id="IPR057326">
    <property type="entry name" value="KR_dom"/>
</dbReference>
<dbReference type="PRINTS" id="PR00081">
    <property type="entry name" value="GDHRDH"/>
</dbReference>
<dbReference type="PROSITE" id="PS00061">
    <property type="entry name" value="ADH_SHORT"/>
    <property type="match status" value="1"/>
</dbReference>
<gene>
    <name evidence="4" type="ORF">GF339_06215</name>
</gene>
<comment type="similarity">
    <text evidence="1">Belongs to the short-chain dehydrogenases/reductases (SDR) family.</text>
</comment>
<dbReference type="EMBL" id="WJJP01000195">
    <property type="protein sequence ID" value="MBD3324159.1"/>
    <property type="molecule type" value="Genomic_DNA"/>
</dbReference>
<organism evidence="4 5">
    <name type="scientific">candidate division KSB3 bacterium</name>
    <dbReference type="NCBI Taxonomy" id="2044937"/>
    <lineage>
        <taxon>Bacteria</taxon>
        <taxon>candidate division KSB3</taxon>
    </lineage>
</organism>
<dbReference type="PANTHER" id="PTHR43639:SF1">
    <property type="entry name" value="SHORT-CHAIN DEHYDROGENASE_REDUCTASE FAMILY PROTEIN"/>
    <property type="match status" value="1"/>
</dbReference>
<comment type="caution">
    <text evidence="4">The sequence shown here is derived from an EMBL/GenBank/DDBJ whole genome shotgun (WGS) entry which is preliminary data.</text>
</comment>
<evidence type="ECO:0000256" key="1">
    <source>
        <dbReference type="ARBA" id="ARBA00006484"/>
    </source>
</evidence>
<dbReference type="InterPro" id="IPR036291">
    <property type="entry name" value="NAD(P)-bd_dom_sf"/>
</dbReference>
<accession>A0A9D5JTW8</accession>
<keyword evidence="2 4" id="KW-0560">Oxidoreductase</keyword>